<sequence length="122" mass="13725">MIILLISIMITLVIVTFAVQNAAAVTVQFFLWTTNVPLVLIIIGSFFLGALIMFLLSITKDLRNKIQHNPIKIKESKNPADTRQNTPVQEERNNHKPDQAGPNQDGQIDKDKNDSEQNKNKS</sequence>
<gene>
    <name evidence="8" type="ordered locus">Sgly_2109</name>
</gene>
<dbReference type="HOGENOM" id="CLU_142842_4_0_9"/>
<feature type="compositionally biased region" description="Basic and acidic residues" evidence="5">
    <location>
        <begin position="107"/>
        <end position="122"/>
    </location>
</feature>
<evidence type="ECO:0000313" key="9">
    <source>
        <dbReference type="Proteomes" id="UP000007488"/>
    </source>
</evidence>
<proteinExistence type="predicted"/>
<keyword evidence="3 6" id="KW-1133">Transmembrane helix</keyword>
<protein>
    <recommendedName>
        <fullName evidence="7">Lipopolysaccharide assembly protein A domain-containing protein</fullName>
    </recommendedName>
</protein>
<dbReference type="PANTHER" id="PTHR41335">
    <property type="entry name" value="MEMBRANE PROTEIN-RELATED"/>
    <property type="match status" value="1"/>
</dbReference>
<keyword evidence="2 6" id="KW-0812">Transmembrane</keyword>
<dbReference type="GO" id="GO:0005886">
    <property type="term" value="C:plasma membrane"/>
    <property type="evidence" value="ECO:0007669"/>
    <property type="project" value="InterPro"/>
</dbReference>
<evidence type="ECO:0000256" key="2">
    <source>
        <dbReference type="ARBA" id="ARBA00022692"/>
    </source>
</evidence>
<evidence type="ECO:0000313" key="8">
    <source>
        <dbReference type="EMBL" id="ADY56400.1"/>
    </source>
</evidence>
<dbReference type="Proteomes" id="UP000007488">
    <property type="component" value="Chromosome"/>
</dbReference>
<reference evidence="8 9" key="1">
    <citation type="journal article" date="2011" name="Stand. Genomic Sci.">
        <title>Complete genome sequence of Syntrophobotulus glycolicus type strain (FlGlyR).</title>
        <authorList>
            <person name="Han C."/>
            <person name="Mwirichia R."/>
            <person name="Chertkov O."/>
            <person name="Held B."/>
            <person name="Lapidus A."/>
            <person name="Nolan M."/>
            <person name="Lucas S."/>
            <person name="Hammon N."/>
            <person name="Deshpande S."/>
            <person name="Cheng J.F."/>
            <person name="Tapia R."/>
            <person name="Goodwin L."/>
            <person name="Pitluck S."/>
            <person name="Huntemann M."/>
            <person name="Liolios K."/>
            <person name="Ivanova N."/>
            <person name="Pagani I."/>
            <person name="Mavromatis K."/>
            <person name="Ovchinikova G."/>
            <person name="Pati A."/>
            <person name="Chen A."/>
            <person name="Palaniappan K."/>
            <person name="Land M."/>
            <person name="Hauser L."/>
            <person name="Brambilla E.M."/>
            <person name="Rohde M."/>
            <person name="Spring S."/>
            <person name="Sikorski J."/>
            <person name="Goker M."/>
            <person name="Woyke T."/>
            <person name="Bristow J."/>
            <person name="Eisen J.A."/>
            <person name="Markowitz V."/>
            <person name="Hugenholtz P."/>
            <person name="Kyrpides N.C."/>
            <person name="Klenk H.P."/>
            <person name="Detter J.C."/>
        </authorList>
    </citation>
    <scope>NUCLEOTIDE SEQUENCE [LARGE SCALE GENOMIC DNA]</scope>
    <source>
        <strain evidence="9">DSM 8271 / FlGlyR</strain>
    </source>
</reference>
<keyword evidence="1" id="KW-1003">Cell membrane</keyword>
<evidence type="ECO:0000256" key="1">
    <source>
        <dbReference type="ARBA" id="ARBA00022475"/>
    </source>
</evidence>
<reference evidence="9" key="2">
    <citation type="submission" date="2011-02" db="EMBL/GenBank/DDBJ databases">
        <title>The complete genome of Syntrophobotulus glycolicus DSM 8271.</title>
        <authorList>
            <person name="Lucas S."/>
            <person name="Copeland A."/>
            <person name="Lapidus A."/>
            <person name="Bruce D."/>
            <person name="Goodwin L."/>
            <person name="Pitluck S."/>
            <person name="Kyrpides N."/>
            <person name="Mavromatis K."/>
            <person name="Pagani I."/>
            <person name="Ivanova N."/>
            <person name="Mikhailova N."/>
            <person name="Chertkov O."/>
            <person name="Held B."/>
            <person name="Detter J.C."/>
            <person name="Tapia R."/>
            <person name="Han C."/>
            <person name="Land M."/>
            <person name="Hauser L."/>
            <person name="Markowitz V."/>
            <person name="Cheng J.-F."/>
            <person name="Hugenholtz P."/>
            <person name="Woyke T."/>
            <person name="Wu D."/>
            <person name="Spring S."/>
            <person name="Schroeder M."/>
            <person name="Brambilla E."/>
            <person name="Klenk H.-P."/>
            <person name="Eisen J.A."/>
        </authorList>
    </citation>
    <scope>NUCLEOTIDE SEQUENCE [LARGE SCALE GENOMIC DNA]</scope>
    <source>
        <strain evidence="9">DSM 8271 / FlGlyR</strain>
    </source>
</reference>
<dbReference type="EMBL" id="CP002547">
    <property type="protein sequence ID" value="ADY56400.1"/>
    <property type="molecule type" value="Genomic_DNA"/>
</dbReference>
<dbReference type="PANTHER" id="PTHR41335:SF1">
    <property type="entry name" value="MEMBRANE PROTEIN"/>
    <property type="match status" value="1"/>
</dbReference>
<keyword evidence="9" id="KW-1185">Reference proteome</keyword>
<dbReference type="STRING" id="645991.Sgly_2109"/>
<feature type="region of interest" description="Disordered" evidence="5">
    <location>
        <begin position="70"/>
        <end position="122"/>
    </location>
</feature>
<evidence type="ECO:0000256" key="4">
    <source>
        <dbReference type="ARBA" id="ARBA00023136"/>
    </source>
</evidence>
<dbReference type="RefSeq" id="WP_013625267.1">
    <property type="nucleotide sequence ID" value="NC_015172.1"/>
</dbReference>
<organism evidence="8 9">
    <name type="scientific">Syntrophobotulus glycolicus (strain DSM 8271 / FlGlyR)</name>
    <dbReference type="NCBI Taxonomy" id="645991"/>
    <lineage>
        <taxon>Bacteria</taxon>
        <taxon>Bacillati</taxon>
        <taxon>Bacillota</taxon>
        <taxon>Clostridia</taxon>
        <taxon>Eubacteriales</taxon>
        <taxon>Desulfitobacteriaceae</taxon>
        <taxon>Syntrophobotulus</taxon>
    </lineage>
</organism>
<evidence type="ECO:0000259" key="7">
    <source>
        <dbReference type="Pfam" id="PF06305"/>
    </source>
</evidence>
<keyword evidence="4 6" id="KW-0472">Membrane</keyword>
<feature type="compositionally biased region" description="Basic and acidic residues" evidence="5">
    <location>
        <begin position="89"/>
        <end position="98"/>
    </location>
</feature>
<feature type="domain" description="Lipopolysaccharide assembly protein A" evidence="7">
    <location>
        <begin position="20"/>
        <end position="68"/>
    </location>
</feature>
<dbReference type="eggNOG" id="COG5416">
    <property type="taxonomic scope" value="Bacteria"/>
</dbReference>
<dbReference type="InterPro" id="IPR010445">
    <property type="entry name" value="LapA_dom"/>
</dbReference>
<evidence type="ECO:0000256" key="3">
    <source>
        <dbReference type="ARBA" id="ARBA00022989"/>
    </source>
</evidence>
<evidence type="ECO:0000256" key="6">
    <source>
        <dbReference type="SAM" id="Phobius"/>
    </source>
</evidence>
<name>F0T256_SYNGF</name>
<feature type="transmembrane region" description="Helical" evidence="6">
    <location>
        <begin position="34"/>
        <end position="56"/>
    </location>
</feature>
<dbReference type="KEGG" id="sgy:Sgly_2109"/>
<dbReference type="Pfam" id="PF06305">
    <property type="entry name" value="LapA_dom"/>
    <property type="match status" value="1"/>
</dbReference>
<evidence type="ECO:0000256" key="5">
    <source>
        <dbReference type="SAM" id="MobiDB-lite"/>
    </source>
</evidence>
<dbReference type="OrthoDB" id="1799154at2"/>
<accession>F0T256</accession>
<dbReference type="AlphaFoldDB" id="F0T256"/>